<proteinExistence type="predicted"/>
<dbReference type="Proteomes" id="UP000396835">
    <property type="component" value="Unassembled WGS sequence"/>
</dbReference>
<evidence type="ECO:0000259" key="2">
    <source>
        <dbReference type="Pfam" id="PF16332"/>
    </source>
</evidence>
<dbReference type="InterPro" id="IPR032518">
    <property type="entry name" value="HepII_N"/>
</dbReference>
<keyword evidence="1" id="KW-0732">Signal</keyword>
<dbReference type="Gene3D" id="1.50.10.100">
    <property type="entry name" value="Chondroitin AC/alginate lyase"/>
    <property type="match status" value="1"/>
</dbReference>
<accession>A0A449I518</accession>
<organism evidence="3 4">
    <name type="scientific">Prevotella heparinolytica</name>
    <dbReference type="NCBI Taxonomy" id="28113"/>
    <lineage>
        <taxon>Bacteria</taxon>
        <taxon>Pseudomonadati</taxon>
        <taxon>Bacteroidota</taxon>
        <taxon>Bacteroidia</taxon>
        <taxon>Bacteroidales</taxon>
        <taxon>Bacteroidaceae</taxon>
        <taxon>Bacteroides</taxon>
    </lineage>
</organism>
<dbReference type="PROSITE" id="PS51257">
    <property type="entry name" value="PROKAR_LIPOPROTEIN"/>
    <property type="match status" value="1"/>
</dbReference>
<dbReference type="InterPro" id="IPR008929">
    <property type="entry name" value="Chondroitin_lyas"/>
</dbReference>
<feature type="domain" description="Heparinase II N-terminal" evidence="2">
    <location>
        <begin position="34"/>
        <end position="506"/>
    </location>
</feature>
<evidence type="ECO:0000313" key="4">
    <source>
        <dbReference type="Proteomes" id="UP000396835"/>
    </source>
</evidence>
<evidence type="ECO:0000256" key="1">
    <source>
        <dbReference type="SAM" id="SignalP"/>
    </source>
</evidence>
<sequence>MFMRKIIAGLSALCMLAACVSSEPSAVIKVAEATLMNEVRATPSPQDGMHVRVNPPRFMWPDKFPHLGAVLDGVPGQVEEKPKVVYRIRISQDKNFEKDVLTGERAWAFYNPFRCLAQGKWYWQHAYVSPEGEEEWSPVRHFYIDEHTAEFNPPPLEKVLAGYPSRHPRILLDAEEWEEVMLRNKNNPEAHAYMDKASRCFSRPLKHLQEEIDTTNVVTLTNIVQRESALIRESRKIVDREEANVEALVRAYLLTKDEKYYREGIKRLSEILSWQKSKYFAGDFNLSTLLSMSTSAYDGFYNLLAPEEKRMLLDNIRSIGDKFFNEYVNHLENRIADNHVWQMTFRILTMAAFATVGEIPEASVWADYCYNEWISRLPGLNHDGAWHNGDSYFHVNIRTLIEVPAFFSRISGFDFFADPWYDNNALYVVYQQPPFSKSGGHGNSHENQRMPNGGRVGYADALARECNNPWAAAYVHEIMQEDPGILSKAFEAKPADLTWYRCVTKKERPAGALRLSDLPGCKVFNETGTALMNTDLGHYKNNAMLSFRSSPYGSTSHALANQNAFNTFFGGKAVFYSSGHRTGFTDDHCMYAYRNTRAHNSILINGMGQRIGTDGYGWIPRYYEGEEISYVVGDASNAYGKVQSPLWLERGRLSGTLFTPEKGWDENKLDFFRRHVVQLGTSGLFVIYDELVGKEPVRWDYLLHTVELPMDVAEYEGGLQIRGRNKSDGVSVAHLFASQKMSYAQTDTFFVAAVDWKNRLGKSLPGHYHFTASTAACTKACFLNVVDVHGNNRADALIKREGNRVTVEGWVIECNLDGEGEAFLRIENKEKGTSLDFNYTSNKGATIIVDRVGGKELRKRLTDRLPHLEI</sequence>
<dbReference type="EMBL" id="CAACYH010000004">
    <property type="protein sequence ID" value="VFB14518.1"/>
    <property type="molecule type" value="Genomic_DNA"/>
</dbReference>
<dbReference type="InterPro" id="IPR013783">
    <property type="entry name" value="Ig-like_fold"/>
</dbReference>
<protein>
    <submittedName>
        <fullName evidence="3">Heparinase II/III-like protein</fullName>
    </submittedName>
</protein>
<reference evidence="3 4" key="1">
    <citation type="submission" date="2019-02" db="EMBL/GenBank/DDBJ databases">
        <authorList>
            <consortium name="Pathogen Informatics"/>
        </authorList>
    </citation>
    <scope>NUCLEOTIDE SEQUENCE [LARGE SCALE GENOMIC DNA]</scope>
    <source>
        <strain evidence="3 4">3012STDY7078512</strain>
    </source>
</reference>
<name>A0A449I518_9BACE</name>
<dbReference type="SUPFAM" id="SSF48230">
    <property type="entry name" value="Chondroitin AC/alginate lyase"/>
    <property type="match status" value="1"/>
</dbReference>
<dbReference type="Gene3D" id="2.60.40.10">
    <property type="entry name" value="Immunoglobulins"/>
    <property type="match status" value="1"/>
</dbReference>
<feature type="signal peptide" evidence="1">
    <location>
        <begin position="1"/>
        <end position="26"/>
    </location>
</feature>
<evidence type="ECO:0000313" key="3">
    <source>
        <dbReference type="EMBL" id="VFB14518.1"/>
    </source>
</evidence>
<gene>
    <name evidence="3" type="ORF">NCTC7812_02076</name>
</gene>
<dbReference type="AlphaFoldDB" id="A0A449I518"/>
<feature type="chain" id="PRO_5019143592" evidence="1">
    <location>
        <begin position="27"/>
        <end position="870"/>
    </location>
</feature>
<dbReference type="Gene3D" id="2.70.98.70">
    <property type="match status" value="1"/>
</dbReference>
<dbReference type="Pfam" id="PF16332">
    <property type="entry name" value="DUF4962"/>
    <property type="match status" value="1"/>
</dbReference>